<gene>
    <name evidence="2" type="ORF">Sradi_0218300</name>
</gene>
<sequence length="73" mass="7634">MPPSLHHKTTLHAAAPAADASESEVPAVIYTEGMKLVATAAERAIFLSESAAGERINLNLLSYSVLSQSPATK</sequence>
<accession>A0AAW2W1I3</accession>
<feature type="compositionally biased region" description="Low complexity" evidence="1">
    <location>
        <begin position="13"/>
        <end position="23"/>
    </location>
</feature>
<organism evidence="2">
    <name type="scientific">Sesamum radiatum</name>
    <name type="common">Black benniseed</name>
    <dbReference type="NCBI Taxonomy" id="300843"/>
    <lineage>
        <taxon>Eukaryota</taxon>
        <taxon>Viridiplantae</taxon>
        <taxon>Streptophyta</taxon>
        <taxon>Embryophyta</taxon>
        <taxon>Tracheophyta</taxon>
        <taxon>Spermatophyta</taxon>
        <taxon>Magnoliopsida</taxon>
        <taxon>eudicotyledons</taxon>
        <taxon>Gunneridae</taxon>
        <taxon>Pentapetalae</taxon>
        <taxon>asterids</taxon>
        <taxon>lamiids</taxon>
        <taxon>Lamiales</taxon>
        <taxon>Pedaliaceae</taxon>
        <taxon>Sesamum</taxon>
    </lineage>
</organism>
<dbReference type="EMBL" id="JACGWJ010000002">
    <property type="protein sequence ID" value="KAL0435104.1"/>
    <property type="molecule type" value="Genomic_DNA"/>
</dbReference>
<reference evidence="2" key="2">
    <citation type="journal article" date="2024" name="Plant">
        <title>Genomic evolution and insights into agronomic trait innovations of Sesamum species.</title>
        <authorList>
            <person name="Miao H."/>
            <person name="Wang L."/>
            <person name="Qu L."/>
            <person name="Liu H."/>
            <person name="Sun Y."/>
            <person name="Le M."/>
            <person name="Wang Q."/>
            <person name="Wei S."/>
            <person name="Zheng Y."/>
            <person name="Lin W."/>
            <person name="Duan Y."/>
            <person name="Cao H."/>
            <person name="Xiong S."/>
            <person name="Wang X."/>
            <person name="Wei L."/>
            <person name="Li C."/>
            <person name="Ma Q."/>
            <person name="Ju M."/>
            <person name="Zhao R."/>
            <person name="Li G."/>
            <person name="Mu C."/>
            <person name="Tian Q."/>
            <person name="Mei H."/>
            <person name="Zhang T."/>
            <person name="Gao T."/>
            <person name="Zhang H."/>
        </authorList>
    </citation>
    <scope>NUCLEOTIDE SEQUENCE</scope>
    <source>
        <strain evidence="2">G02</strain>
    </source>
</reference>
<dbReference type="AlphaFoldDB" id="A0AAW2W1I3"/>
<feature type="compositionally biased region" description="Basic residues" evidence="1">
    <location>
        <begin position="1"/>
        <end position="10"/>
    </location>
</feature>
<proteinExistence type="predicted"/>
<comment type="caution">
    <text evidence="2">The sequence shown here is derived from an EMBL/GenBank/DDBJ whole genome shotgun (WGS) entry which is preliminary data.</text>
</comment>
<name>A0AAW2W1I3_SESRA</name>
<reference evidence="2" key="1">
    <citation type="submission" date="2020-06" db="EMBL/GenBank/DDBJ databases">
        <authorList>
            <person name="Li T."/>
            <person name="Hu X."/>
            <person name="Zhang T."/>
            <person name="Song X."/>
            <person name="Zhang H."/>
            <person name="Dai N."/>
            <person name="Sheng W."/>
            <person name="Hou X."/>
            <person name="Wei L."/>
        </authorList>
    </citation>
    <scope>NUCLEOTIDE SEQUENCE</scope>
    <source>
        <strain evidence="2">G02</strain>
        <tissue evidence="2">Leaf</tissue>
    </source>
</reference>
<evidence type="ECO:0000256" key="1">
    <source>
        <dbReference type="SAM" id="MobiDB-lite"/>
    </source>
</evidence>
<feature type="region of interest" description="Disordered" evidence="1">
    <location>
        <begin position="1"/>
        <end position="23"/>
    </location>
</feature>
<evidence type="ECO:0000313" key="2">
    <source>
        <dbReference type="EMBL" id="KAL0435104.1"/>
    </source>
</evidence>
<protein>
    <submittedName>
        <fullName evidence="2">Uncharacterized protein</fullName>
    </submittedName>
</protein>